<name>A0A1A3BH39_MYCAS</name>
<dbReference type="EMBL" id="LZKQ01000317">
    <property type="protein sequence ID" value="OBI73658.1"/>
    <property type="molecule type" value="Genomic_DNA"/>
</dbReference>
<organism evidence="3 4">
    <name type="scientific">Mycobacterium asiaticum</name>
    <dbReference type="NCBI Taxonomy" id="1790"/>
    <lineage>
        <taxon>Bacteria</taxon>
        <taxon>Bacillati</taxon>
        <taxon>Actinomycetota</taxon>
        <taxon>Actinomycetes</taxon>
        <taxon>Mycobacteriales</taxon>
        <taxon>Mycobacteriaceae</taxon>
        <taxon>Mycobacterium</taxon>
    </lineage>
</organism>
<keyword evidence="1" id="KW-1133">Transmembrane helix</keyword>
<keyword evidence="1" id="KW-0812">Transmembrane</keyword>
<keyword evidence="1" id="KW-0472">Membrane</keyword>
<dbReference type="InterPro" id="IPR025646">
    <property type="entry name" value="DUF4350"/>
</dbReference>
<dbReference type="Proteomes" id="UP000093795">
    <property type="component" value="Unassembled WGS sequence"/>
</dbReference>
<evidence type="ECO:0000259" key="2">
    <source>
        <dbReference type="Pfam" id="PF14258"/>
    </source>
</evidence>
<feature type="transmembrane region" description="Helical" evidence="1">
    <location>
        <begin position="25"/>
        <end position="44"/>
    </location>
</feature>
<protein>
    <recommendedName>
        <fullName evidence="2">DUF4350 domain-containing protein</fullName>
    </recommendedName>
</protein>
<feature type="domain" description="DUF4350" evidence="2">
    <location>
        <begin position="54"/>
        <end position="220"/>
    </location>
</feature>
<dbReference type="eggNOG" id="ENOG502ZY4N">
    <property type="taxonomic scope" value="Bacteria"/>
</dbReference>
<dbReference type="Pfam" id="PF14258">
    <property type="entry name" value="DUF4350"/>
    <property type="match status" value="1"/>
</dbReference>
<evidence type="ECO:0000313" key="4">
    <source>
        <dbReference type="Proteomes" id="UP000093795"/>
    </source>
</evidence>
<accession>A0A1A3BH39</accession>
<sequence length="383" mass="40966">MGAGPVTSTRPATEQLRQRRPWRGVLLALAALAVVAAITTYLTAPRPGGTMDPEATSPSGAHALVALLRDGGVEVVVANTVADVERAARPDTLLLIAQTQYLTDNTLLGRLADVPGDLLLVDPTTRARTALTPKLRVGAADEFGNEPNCPLPQANRAGAVNFGPTDAYRAKGDLGLVSCYGGALVSYREQGRTVTVVGSSHFMTNDGLLEEGNAALAMNLAGARPRVIWYAPQRVEGHSTPHGSIFDLIPENVTWIVWQLWLVVILVALWKGRRLGPLVAEELPVVVRASETVEGRGRLYRSRRARDRAAEALRTATLQRLLPRLGLGPSAAPPAVVMTVAERCGADPDLVQYHLFGPPPANDGDLLQLARALDDIERQVTHS</sequence>
<evidence type="ECO:0000256" key="1">
    <source>
        <dbReference type="SAM" id="Phobius"/>
    </source>
</evidence>
<comment type="caution">
    <text evidence="3">The sequence shown here is derived from an EMBL/GenBank/DDBJ whole genome shotgun (WGS) entry which is preliminary data.</text>
</comment>
<dbReference type="STRING" id="1790.A5645_02175"/>
<proteinExistence type="predicted"/>
<gene>
    <name evidence="3" type="ORF">A9X01_06175</name>
</gene>
<reference evidence="3 4" key="1">
    <citation type="submission" date="2016-06" db="EMBL/GenBank/DDBJ databases">
        <authorList>
            <person name="Kjaerup R.B."/>
            <person name="Dalgaard T.S."/>
            <person name="Juul-Madsen H.R."/>
        </authorList>
    </citation>
    <scope>NUCLEOTIDE SEQUENCE [LARGE SCALE GENOMIC DNA]</scope>
    <source>
        <strain evidence="3 4">1081914.2</strain>
    </source>
</reference>
<dbReference type="RefSeq" id="WP_065123485.1">
    <property type="nucleotide sequence ID" value="NZ_LZKQ01000317.1"/>
</dbReference>
<dbReference type="AlphaFoldDB" id="A0A1A3BH39"/>
<evidence type="ECO:0000313" key="3">
    <source>
        <dbReference type="EMBL" id="OBI73658.1"/>
    </source>
</evidence>
<dbReference type="OrthoDB" id="5241668at2"/>